<keyword evidence="4" id="KW-1185">Reference proteome</keyword>
<dbReference type="PROSITE" id="PS51257">
    <property type="entry name" value="PROKAR_LIPOPROTEIN"/>
    <property type="match status" value="1"/>
</dbReference>
<reference evidence="3" key="1">
    <citation type="submission" date="2016-02" db="EMBL/GenBank/DDBJ databases">
        <title>lpA89 plasmid of the avian spirochetosis agent Borrelia anserina Es.</title>
        <authorList>
            <person name="Elbir H."/>
            <person name="Sitlani P."/>
            <person name="Bergstroem S."/>
            <person name="Barbour A.G."/>
        </authorList>
    </citation>
    <scope>NUCLEOTIDE SEQUENCE [LARGE SCALE GENOMIC DNA]</scope>
    <source>
        <strain evidence="3">Es</strain>
        <plasmid evidence="3">lpA89</plasmid>
    </source>
</reference>
<evidence type="ECO:0008006" key="5">
    <source>
        <dbReference type="Google" id="ProtNLM"/>
    </source>
</evidence>
<dbReference type="NCBIfam" id="NF047534">
    <property type="entry name" value="lipo_BTA121_dup"/>
    <property type="match status" value="4"/>
</dbReference>
<keyword evidence="3" id="KW-0614">Plasmid</keyword>
<dbReference type="Proteomes" id="UP000185502">
    <property type="component" value="Plasmid lpA89"/>
</dbReference>
<organism evidence="3 4">
    <name type="scientific">Borrelia anserina Es</name>
    <dbReference type="NCBI Taxonomy" id="1365188"/>
    <lineage>
        <taxon>Bacteria</taxon>
        <taxon>Pseudomonadati</taxon>
        <taxon>Spirochaetota</taxon>
        <taxon>Spirochaetia</taxon>
        <taxon>Spirochaetales</taxon>
        <taxon>Borreliaceae</taxon>
        <taxon>Borrelia</taxon>
    </lineage>
</organism>
<evidence type="ECO:0000313" key="3">
    <source>
        <dbReference type="EMBL" id="APR65395.1"/>
    </source>
</evidence>
<geneLocation type="plasmid" evidence="3 4">
    <name>lpA89</name>
</geneLocation>
<proteinExistence type="predicted"/>
<evidence type="ECO:0000256" key="1">
    <source>
        <dbReference type="SAM" id="MobiDB-lite"/>
    </source>
</evidence>
<evidence type="ECO:0000313" key="4">
    <source>
        <dbReference type="Proteomes" id="UP000185502"/>
    </source>
</evidence>
<feature type="chain" id="PRO_5045944290" description="Lipoprotein" evidence="2">
    <location>
        <begin position="22"/>
        <end position="759"/>
    </location>
</feature>
<feature type="region of interest" description="Disordered" evidence="1">
    <location>
        <begin position="86"/>
        <end position="174"/>
    </location>
</feature>
<evidence type="ECO:0000256" key="2">
    <source>
        <dbReference type="SAM" id="SignalP"/>
    </source>
</evidence>
<protein>
    <recommendedName>
        <fullName evidence="5">Lipoprotein</fullName>
    </recommendedName>
</protein>
<feature type="signal peptide" evidence="2">
    <location>
        <begin position="1"/>
        <end position="21"/>
    </location>
</feature>
<sequence>MLRVNSYISLFLLLLSLGCNNEGTKKSSTDSTFDLSKTSFVGKRSNKGINLPKKGLVEVDVGKSDLKKGTGENSVVKVDVGSEKVDAGSEKVDAGSEKVDAGSEKVDAGSEKVDAGSEKVDAGSEKVDAGSEKVDAGSEKVDAGSEKVDAGSEKVDAGSEKVDAGSEKVDAGSEKVNDELEDDIDLKIQNLLDEFKLSAQQKESIMDLKDVLTNPDVGSDEGYKTYSREEFYDLFNHTGNVNADSTFKLNFFNLVTKYVIPVFQEQKEARGVIRDIEYQGKNLGLEEKFTLKIQEYQLGLKKIFSYDANSDFLSSSFLFNLHGHCDLATDWFREIQKEAVQIVEVMQLCERRQTVIDYIKSELTYPYIIDGSYNSYNEEQFYCLLVKFSATKLEDICNVLQVIVETGVAIANIKTEGMRETLGSRFNGYKNLYAKRLRETFSLDNVDDIYTDILRFHSNYLVDIIKIKEKAIFIAEGEKRHAELSDGDRIMINHIKNEVSNNFVMDFIDLHCKFYFMLGKMDLDSIKKIAENVRYIFDLQDKVKQHIETVSDEGFRVKLESKLKYCKNEYLKDIGSCLYDGIVKLTDVVFMCTQFNNLRNSYEGQLFSIKSQALGFISFQGFVKELSEDDLEVIDYMRSLVTNSIFGGSANYTVDEFNCVMGMMGSSSVLRDTLRPHAMVFRIQKEAKSIIDNIKEVASQERLRRRFAEAIAKYKALLGNIFVKRNIYHIYYSNLYEHDLLNLAKVDLGNIRYDAIRSL</sequence>
<accession>A0ABM6FVN4</accession>
<name>A0ABM6FVN4_BORAN</name>
<gene>
    <name evidence="3" type="ORF">N187_A76</name>
</gene>
<dbReference type="EMBL" id="CP014325">
    <property type="protein sequence ID" value="APR65395.1"/>
    <property type="molecule type" value="Genomic_DNA"/>
</dbReference>
<dbReference type="Gene3D" id="1.10.287.950">
    <property type="entry name" value="Methyl-accepting chemotaxis protein"/>
    <property type="match status" value="1"/>
</dbReference>
<keyword evidence="2" id="KW-0732">Signal</keyword>